<evidence type="ECO:0000256" key="4">
    <source>
        <dbReference type="ARBA" id="ARBA00022679"/>
    </source>
</evidence>
<dbReference type="Gene3D" id="1.10.287.130">
    <property type="match status" value="1"/>
</dbReference>
<evidence type="ECO:0000256" key="8">
    <source>
        <dbReference type="ARBA" id="ARBA00022991"/>
    </source>
</evidence>
<keyword evidence="1" id="KW-0600">Photoreceptor protein</keyword>
<dbReference type="InterPro" id="IPR036890">
    <property type="entry name" value="HATPase_C_sf"/>
</dbReference>
<dbReference type="SUPFAM" id="SSF55785">
    <property type="entry name" value="PYP-like sensor domain (PAS domain)"/>
    <property type="match status" value="2"/>
</dbReference>
<feature type="compositionally biased region" description="Polar residues" evidence="11">
    <location>
        <begin position="1298"/>
        <end position="1336"/>
    </location>
</feature>
<dbReference type="InterPro" id="IPR013654">
    <property type="entry name" value="PAS_2"/>
</dbReference>
<dbReference type="Pfam" id="PF00512">
    <property type="entry name" value="HisKA"/>
    <property type="match status" value="1"/>
</dbReference>
<evidence type="ECO:0000259" key="13">
    <source>
        <dbReference type="PROSITE" id="PS50109"/>
    </source>
</evidence>
<feature type="compositionally biased region" description="Low complexity" evidence="11">
    <location>
        <begin position="452"/>
        <end position="464"/>
    </location>
</feature>
<dbReference type="InterPro" id="IPR043150">
    <property type="entry name" value="Phytochrome_PHY_sf"/>
</dbReference>
<keyword evidence="10" id="KW-0675">Receptor</keyword>
<feature type="region of interest" description="Disordered" evidence="11">
    <location>
        <begin position="599"/>
        <end position="625"/>
    </location>
</feature>
<keyword evidence="15" id="KW-1185">Reference proteome</keyword>
<dbReference type="Gene3D" id="3.30.450.270">
    <property type="match status" value="1"/>
</dbReference>
<feature type="compositionally biased region" description="Basic and acidic residues" evidence="11">
    <location>
        <begin position="1"/>
        <end position="11"/>
    </location>
</feature>
<feature type="compositionally biased region" description="Polar residues" evidence="11">
    <location>
        <begin position="177"/>
        <end position="192"/>
    </location>
</feature>
<dbReference type="InterPro" id="IPR003661">
    <property type="entry name" value="HisK_dim/P_dom"/>
</dbReference>
<feature type="compositionally biased region" description="Basic residues" evidence="11">
    <location>
        <begin position="59"/>
        <end position="69"/>
    </location>
</feature>
<dbReference type="SUPFAM" id="SSF55781">
    <property type="entry name" value="GAF domain-like"/>
    <property type="match status" value="2"/>
</dbReference>
<feature type="compositionally biased region" description="Low complexity" evidence="11">
    <location>
        <begin position="205"/>
        <end position="223"/>
    </location>
</feature>
<feature type="domain" description="Phytochrome chromophore attachment site" evidence="12">
    <location>
        <begin position="774"/>
        <end position="892"/>
    </location>
</feature>
<evidence type="ECO:0000256" key="6">
    <source>
        <dbReference type="ARBA" id="ARBA00022777"/>
    </source>
</evidence>
<feature type="region of interest" description="Disordered" evidence="11">
    <location>
        <begin position="1"/>
        <end position="46"/>
    </location>
</feature>
<feature type="compositionally biased region" description="Polar residues" evidence="11">
    <location>
        <begin position="482"/>
        <end position="496"/>
    </location>
</feature>
<feature type="compositionally biased region" description="Low complexity" evidence="11">
    <location>
        <begin position="1352"/>
        <end position="1368"/>
    </location>
</feature>
<feature type="compositionally biased region" description="Polar residues" evidence="11">
    <location>
        <begin position="239"/>
        <end position="248"/>
    </location>
</feature>
<evidence type="ECO:0000313" key="14">
    <source>
        <dbReference type="EMBL" id="KNZ63517.1"/>
    </source>
</evidence>
<dbReference type="SMART" id="SM00388">
    <property type="entry name" value="HisKA"/>
    <property type="match status" value="1"/>
</dbReference>
<dbReference type="OrthoDB" id="2015534at2759"/>
<keyword evidence="5" id="KW-0547">Nucleotide-binding</keyword>
<keyword evidence="9" id="KW-0902">Two-component regulatory system</keyword>
<dbReference type="SUPFAM" id="SSF47384">
    <property type="entry name" value="Homodimeric domain of signal transducing histidine kinase"/>
    <property type="match status" value="1"/>
</dbReference>
<feature type="compositionally biased region" description="Polar residues" evidence="11">
    <location>
        <begin position="294"/>
        <end position="308"/>
    </location>
</feature>
<accession>A0A0L6VSB8</accession>
<evidence type="ECO:0000256" key="5">
    <source>
        <dbReference type="ARBA" id="ARBA00022741"/>
    </source>
</evidence>
<evidence type="ECO:0000256" key="9">
    <source>
        <dbReference type="ARBA" id="ARBA00023012"/>
    </source>
</evidence>
<keyword evidence="4" id="KW-0808">Transferase</keyword>
<feature type="domain" description="Histidine kinase" evidence="13">
    <location>
        <begin position="1027"/>
        <end position="1264"/>
    </location>
</feature>
<dbReference type="VEuPathDB" id="FungiDB:VP01_1133g4"/>
<dbReference type="STRING" id="27349.A0A0L6VSB8"/>
<reference evidence="14 15" key="1">
    <citation type="submission" date="2015-08" db="EMBL/GenBank/DDBJ databases">
        <title>Next Generation Sequencing and Analysis of the Genome of Puccinia sorghi L Schw, the Causal Agent of Maize Common Rust.</title>
        <authorList>
            <person name="Rochi L."/>
            <person name="Burguener G."/>
            <person name="Darino M."/>
            <person name="Turjanski A."/>
            <person name="Kreff E."/>
            <person name="Dieguez M.J."/>
            <person name="Sacco F."/>
        </authorList>
    </citation>
    <scope>NUCLEOTIDE SEQUENCE [LARGE SCALE GENOMIC DNA]</scope>
    <source>
        <strain evidence="14 15">RO10H11247</strain>
    </source>
</reference>
<evidence type="ECO:0000256" key="11">
    <source>
        <dbReference type="SAM" id="MobiDB-lite"/>
    </source>
</evidence>
<evidence type="ECO:0008006" key="16">
    <source>
        <dbReference type="Google" id="ProtNLM"/>
    </source>
</evidence>
<feature type="compositionally biased region" description="Low complexity" evidence="11">
    <location>
        <begin position="141"/>
        <end position="156"/>
    </location>
</feature>
<dbReference type="PROSITE" id="PS50109">
    <property type="entry name" value="HIS_KIN"/>
    <property type="match status" value="1"/>
</dbReference>
<protein>
    <recommendedName>
        <fullName evidence="16">Histidine kinase domain-containing protein</fullName>
    </recommendedName>
</protein>
<feature type="region of interest" description="Disordered" evidence="11">
    <location>
        <begin position="1266"/>
        <end position="1538"/>
    </location>
</feature>
<feature type="compositionally biased region" description="Low complexity" evidence="11">
    <location>
        <begin position="108"/>
        <end position="128"/>
    </location>
</feature>
<evidence type="ECO:0000256" key="1">
    <source>
        <dbReference type="ARBA" id="ARBA00022543"/>
    </source>
</evidence>
<dbReference type="InterPro" id="IPR005467">
    <property type="entry name" value="His_kinase_dom"/>
</dbReference>
<feature type="region of interest" description="Disordered" evidence="11">
    <location>
        <begin position="59"/>
        <end position="335"/>
    </location>
</feature>
<keyword evidence="3" id="KW-0716">Sensory transduction</keyword>
<dbReference type="Pfam" id="PF02518">
    <property type="entry name" value="HATPase_c"/>
    <property type="match status" value="1"/>
</dbReference>
<proteinExistence type="predicted"/>
<feature type="compositionally biased region" description="Polar residues" evidence="11">
    <location>
        <begin position="1398"/>
        <end position="1414"/>
    </location>
</feature>
<keyword evidence="2" id="KW-0597">Phosphoprotein</keyword>
<dbReference type="Proteomes" id="UP000037035">
    <property type="component" value="Unassembled WGS sequence"/>
</dbReference>
<evidence type="ECO:0000313" key="15">
    <source>
        <dbReference type="Proteomes" id="UP000037035"/>
    </source>
</evidence>
<dbReference type="GO" id="GO:0000155">
    <property type="term" value="F:phosphorelay sensor kinase activity"/>
    <property type="evidence" value="ECO:0007669"/>
    <property type="project" value="InterPro"/>
</dbReference>
<feature type="region of interest" description="Disordered" evidence="11">
    <location>
        <begin position="444"/>
        <end position="504"/>
    </location>
</feature>
<evidence type="ECO:0000259" key="12">
    <source>
        <dbReference type="PROSITE" id="PS50046"/>
    </source>
</evidence>
<keyword evidence="7" id="KW-0067">ATP-binding</keyword>
<comment type="caution">
    <text evidence="14">The sequence shown here is derived from an EMBL/GenBank/DDBJ whole genome shotgun (WGS) entry which is preliminary data.</text>
</comment>
<dbReference type="PANTHER" id="PTHR43065:SF10">
    <property type="entry name" value="PEROXIDE STRESS-ACTIVATED HISTIDINE KINASE MAK3"/>
    <property type="match status" value="1"/>
</dbReference>
<feature type="compositionally biased region" description="Polar residues" evidence="11">
    <location>
        <begin position="1441"/>
        <end position="1464"/>
    </location>
</feature>
<dbReference type="GO" id="GO:0009584">
    <property type="term" value="P:detection of visible light"/>
    <property type="evidence" value="ECO:0007669"/>
    <property type="project" value="InterPro"/>
</dbReference>
<feature type="compositionally biased region" description="Polar residues" evidence="11">
    <location>
        <begin position="1266"/>
        <end position="1275"/>
    </location>
</feature>
<dbReference type="Pfam" id="PF08446">
    <property type="entry name" value="PAS_2"/>
    <property type="match status" value="1"/>
</dbReference>
<feature type="compositionally biased region" description="Polar residues" evidence="11">
    <location>
        <begin position="1500"/>
        <end position="1520"/>
    </location>
</feature>
<evidence type="ECO:0000256" key="7">
    <source>
        <dbReference type="ARBA" id="ARBA00022840"/>
    </source>
</evidence>
<dbReference type="EMBL" id="LAVV01001488">
    <property type="protein sequence ID" value="KNZ63517.1"/>
    <property type="molecule type" value="Genomic_DNA"/>
</dbReference>
<name>A0A0L6VSB8_9BASI</name>
<dbReference type="PROSITE" id="PS50046">
    <property type="entry name" value="PHYTOCHROME_2"/>
    <property type="match status" value="1"/>
</dbReference>
<dbReference type="PRINTS" id="PR00344">
    <property type="entry name" value="BCTRLSENSOR"/>
</dbReference>
<dbReference type="InterPro" id="IPR035965">
    <property type="entry name" value="PAS-like_dom_sf"/>
</dbReference>
<evidence type="ECO:0000256" key="2">
    <source>
        <dbReference type="ARBA" id="ARBA00022553"/>
    </source>
</evidence>
<organism evidence="14 15">
    <name type="scientific">Puccinia sorghi</name>
    <dbReference type="NCBI Taxonomy" id="27349"/>
    <lineage>
        <taxon>Eukaryota</taxon>
        <taxon>Fungi</taxon>
        <taxon>Dikarya</taxon>
        <taxon>Basidiomycota</taxon>
        <taxon>Pucciniomycotina</taxon>
        <taxon>Pucciniomycetes</taxon>
        <taxon>Pucciniales</taxon>
        <taxon>Pucciniaceae</taxon>
        <taxon>Puccinia</taxon>
    </lineage>
</organism>
<dbReference type="SUPFAM" id="SSF55874">
    <property type="entry name" value="ATPase domain of HSP90 chaperone/DNA topoisomerase II/histidine kinase"/>
    <property type="match status" value="1"/>
</dbReference>
<dbReference type="Pfam" id="PF00360">
    <property type="entry name" value="PHY"/>
    <property type="match status" value="1"/>
</dbReference>
<dbReference type="Gene3D" id="3.30.450.20">
    <property type="entry name" value="PAS domain"/>
    <property type="match status" value="1"/>
</dbReference>
<dbReference type="GO" id="GO:0009881">
    <property type="term" value="F:photoreceptor activity"/>
    <property type="evidence" value="ECO:0007669"/>
    <property type="project" value="UniProtKB-KW"/>
</dbReference>
<feature type="compositionally biased region" description="Polar residues" evidence="11">
    <location>
        <begin position="94"/>
        <end position="106"/>
    </location>
</feature>
<evidence type="ECO:0000256" key="10">
    <source>
        <dbReference type="ARBA" id="ARBA00023170"/>
    </source>
</evidence>
<keyword evidence="6" id="KW-0418">Kinase</keyword>
<dbReference type="InterPro" id="IPR016132">
    <property type="entry name" value="Phyto_chromo_attachment"/>
</dbReference>
<dbReference type="InterPro" id="IPR036097">
    <property type="entry name" value="HisK_dim/P_sf"/>
</dbReference>
<dbReference type="InterPro" id="IPR003594">
    <property type="entry name" value="HATPase_dom"/>
</dbReference>
<dbReference type="InterPro" id="IPR029016">
    <property type="entry name" value="GAF-like_dom_sf"/>
</dbReference>
<gene>
    <name evidence="14" type="ORF">VP01_1133g4</name>
</gene>
<dbReference type="Gene3D" id="3.30.565.10">
    <property type="entry name" value="Histidine kinase-like ATPase, C-terminal domain"/>
    <property type="match status" value="1"/>
</dbReference>
<sequence length="1538" mass="167817">MAFPTKAEHRTPGRSASSSPPSEQHHRLSLKNESISPSFKHPIPFKHFPTLHQLDLSNHRHNHQTHSHHSSPLDSSINSITRSLDSDSAHSSSYPPVTDSSPQSPFHSPILQKSLQSSSSSLSHDALSATPDATPLAHQNPPSHHQSFFPPSKELSTPPPPSHQAPPTSNKKAPQEVTVSPPHSITRGTSQRVYPIKSLVKVKNSSTPASPSSSPSQLPISNSNRISARNKSASEDNKQASSPTSSPQLPFPPSPHSSYTHPHHQRSRSIGSNSSGFSSSTRSRRTDCLPSIAERSSSNGSEQRQTPSLDPEHQQYNGKMGVGRPRRSSSTRFSLSNNQLAGAVAPMQINGRHIPPSDSAKHRQATASMLINLSGLHDFDPSAIADFTSNRLTSTRSHDSLIPSGTGLLTHKPFSDVVNHLHSPDNTTIPPITHSLSDSCDVLPHKRPSTPISSSQGHISHASSNKPSASNLNGLKSPEAYSYTTPTRSFSHTQRGPPTIEKPVSVAGKSHAAASVAEMTSISDSSQYNSPPTDPDAYITTRFEYQQNDEDLLILTGRKGEFTTCEDEPIRIPGAVQGFGVLIAVLVHGESRTITKSAERYDPHDPANGILPPKNSSPGGSEEEREEIININRLEVVQVSENSRHILGLSPKLLLNLYSFTEVLTQDQSQLLCDNLEVCLDGSSTSTAGPHTFRMAGRGGIGTGTDGPFSHTEWSCWCAAHRPDPVSRPRLVIIEFELENDEINPPSTVAFEPVDEDDRGGIAGKPYEPTEQDLLESTTSINKPLRALARLRRKGKDFSGDSIEVLSILNIPSQARDLYKINKVRMLYDRDQPTARLMCKSQEELGKPLNMTHCHLRAMSPIHIKYLANMGVSRKLINTTSTSKNPSGYIVAKAEDLLWLFDAQSGVLSIGEEAKILGTVTNSQEILAILEYLRVTAFEPAQSKEIHWAGNPHHKIQQDENNPSILEPRKSFKIWSETVKERSKAWTDEQLETGSVLSLVYGKFIDVWRQKEAAVHNNQLQAILLSNASHEVRTPLHQILSTLELALDGQLDEDTRENLSKSYSASRALVHVINDLLDLTKAEQGGVLFSRDPFNLPATLEDAVSIHQREAERKGLAFEMVEDPRGAPAILQGDRARLRQVVSNLVGNAVKHTTKGLIHVQWGIDHQDTPEVAQEQGMLSEDVCRISVAVTDTGKGIPEAQLENIFRAFEQVGSGESQDDHMCESIGLGLAVVGRVVHNMGGQLRVDSTVDQGSKFTITLPFVIAKNNNPRGSTARNSDDSSNLRSSGPQFARAKSNGKLSSSRGSHGSNQGSIGSSCHNSSEARYSPRLTSPSQNRFHRPRKSISLESTQGPKGSGSSHSLGSSMGGQNERRRINSASNQRLFNRGLNIPDHRADTVRNSAQKASSLPQTMTPATDGLGKSKHSPPKGDVSHKDMINPEAVQQPSQRASESTPKPPRQSNNSSKKIERPSISALKEPTELSLPTPNPSSPKRFEETHKNPLSPNSVEHISDYQKPNRNPTPVKKPMKVMVVEDDPIN</sequence>
<dbReference type="GO" id="GO:0005524">
    <property type="term" value="F:ATP binding"/>
    <property type="evidence" value="ECO:0007669"/>
    <property type="project" value="UniProtKB-KW"/>
</dbReference>
<dbReference type="GO" id="GO:0006355">
    <property type="term" value="P:regulation of DNA-templated transcription"/>
    <property type="evidence" value="ECO:0007669"/>
    <property type="project" value="InterPro"/>
</dbReference>
<dbReference type="CDD" id="cd00082">
    <property type="entry name" value="HisKA"/>
    <property type="match status" value="1"/>
</dbReference>
<dbReference type="InterPro" id="IPR013515">
    <property type="entry name" value="Phytochrome_cen-reg"/>
</dbReference>
<dbReference type="InterPro" id="IPR004358">
    <property type="entry name" value="Sig_transdc_His_kin-like_C"/>
</dbReference>
<feature type="compositionally biased region" description="Polar residues" evidence="11">
    <location>
        <begin position="465"/>
        <end position="474"/>
    </location>
</feature>
<dbReference type="PANTHER" id="PTHR43065">
    <property type="entry name" value="SENSOR HISTIDINE KINASE"/>
    <property type="match status" value="1"/>
</dbReference>
<dbReference type="Gene3D" id="3.30.450.40">
    <property type="match status" value="1"/>
</dbReference>
<keyword evidence="8" id="KW-0157">Chromophore</keyword>
<evidence type="ECO:0000256" key="3">
    <source>
        <dbReference type="ARBA" id="ARBA00022606"/>
    </source>
</evidence>
<feature type="compositionally biased region" description="Low complexity" evidence="11">
    <location>
        <begin position="268"/>
        <end position="281"/>
    </location>
</feature>
<feature type="compositionally biased region" description="Polar residues" evidence="11">
    <location>
        <begin position="72"/>
        <end position="82"/>
    </location>
</feature>
<dbReference type="SMART" id="SM00387">
    <property type="entry name" value="HATPase_c"/>
    <property type="match status" value="1"/>
</dbReference>